<reference evidence="2 3" key="1">
    <citation type="submission" date="2019-04" db="EMBL/GenBank/DDBJ databases">
        <authorList>
            <consortium name="Wellcome Sanger Institute Data Sharing"/>
        </authorList>
    </citation>
    <scope>NUCLEOTIDE SEQUENCE [LARGE SCALE GENOMIC DNA]</scope>
</reference>
<keyword evidence="1" id="KW-0732">Signal</keyword>
<sequence length="114" mass="12934">MLISKRDALGIIYHSLLIALCQPLSITPDTDQQKIFSPKNCLVHKQLLGLATCHNTGSRINTKLAIARSEQHSFFECILNDATKDVFYHIECVPQYSSYPFTAVLNKFSHIFFC</sequence>
<evidence type="ECO:0000313" key="2">
    <source>
        <dbReference type="Ensembl" id="ENSSFOP00015042146.1"/>
    </source>
</evidence>
<name>A0A8C9SUH2_SCLFO</name>
<dbReference type="Proteomes" id="UP000694397">
    <property type="component" value="Chromosome 7"/>
</dbReference>
<feature type="signal peptide" evidence="1">
    <location>
        <begin position="1"/>
        <end position="23"/>
    </location>
</feature>
<dbReference type="Ensembl" id="ENSSFOT00015040362.1">
    <property type="protein sequence ID" value="ENSSFOP00015042146.1"/>
    <property type="gene ID" value="ENSSFOG00015032316.1"/>
</dbReference>
<keyword evidence="3" id="KW-1185">Reference proteome</keyword>
<evidence type="ECO:0000313" key="3">
    <source>
        <dbReference type="Proteomes" id="UP000694397"/>
    </source>
</evidence>
<dbReference type="AlphaFoldDB" id="A0A8C9SUH2"/>
<protein>
    <submittedName>
        <fullName evidence="2">Uncharacterized protein</fullName>
    </submittedName>
</protein>
<evidence type="ECO:0000256" key="1">
    <source>
        <dbReference type="SAM" id="SignalP"/>
    </source>
</evidence>
<reference evidence="2" key="3">
    <citation type="submission" date="2025-09" db="UniProtKB">
        <authorList>
            <consortium name="Ensembl"/>
        </authorList>
    </citation>
    <scope>IDENTIFICATION</scope>
</reference>
<reference evidence="2" key="2">
    <citation type="submission" date="2025-08" db="UniProtKB">
        <authorList>
            <consortium name="Ensembl"/>
        </authorList>
    </citation>
    <scope>IDENTIFICATION</scope>
</reference>
<accession>A0A8C9SUH2</accession>
<proteinExistence type="predicted"/>
<organism evidence="2 3">
    <name type="scientific">Scleropages formosus</name>
    <name type="common">Asian bonytongue</name>
    <name type="synonym">Osteoglossum formosum</name>
    <dbReference type="NCBI Taxonomy" id="113540"/>
    <lineage>
        <taxon>Eukaryota</taxon>
        <taxon>Metazoa</taxon>
        <taxon>Chordata</taxon>
        <taxon>Craniata</taxon>
        <taxon>Vertebrata</taxon>
        <taxon>Euteleostomi</taxon>
        <taxon>Actinopterygii</taxon>
        <taxon>Neopterygii</taxon>
        <taxon>Teleostei</taxon>
        <taxon>Osteoglossocephala</taxon>
        <taxon>Osteoglossomorpha</taxon>
        <taxon>Osteoglossiformes</taxon>
        <taxon>Osteoglossidae</taxon>
        <taxon>Scleropages</taxon>
    </lineage>
</organism>
<feature type="chain" id="PRO_5034590787" evidence="1">
    <location>
        <begin position="24"/>
        <end position="114"/>
    </location>
</feature>